<evidence type="ECO:0000256" key="4">
    <source>
        <dbReference type="ARBA" id="ARBA00022801"/>
    </source>
</evidence>
<dbReference type="GO" id="GO:0045003">
    <property type="term" value="P:double-strand break repair via synthesis-dependent strand annealing"/>
    <property type="evidence" value="ECO:0007669"/>
    <property type="project" value="TreeGrafter"/>
</dbReference>
<dbReference type="InterPro" id="IPR044749">
    <property type="entry name" value="FANCM_DEXDc"/>
</dbReference>
<dbReference type="FunFam" id="3.40.50.300:FF:000861">
    <property type="entry name" value="Fanconi anemia, complementation group M"/>
    <property type="match status" value="1"/>
</dbReference>
<protein>
    <submittedName>
        <fullName evidence="9">Type III restriction enzyme, res subunit</fullName>
    </submittedName>
</protein>
<evidence type="ECO:0000256" key="3">
    <source>
        <dbReference type="ARBA" id="ARBA00022741"/>
    </source>
</evidence>
<keyword evidence="3" id="KW-0547">Nucleotide-binding</keyword>
<comment type="subcellular location">
    <subcellularLocation>
        <location evidence="1">Nucleus</location>
    </subcellularLocation>
</comment>
<dbReference type="InterPro" id="IPR014001">
    <property type="entry name" value="Helicase_ATP-bd"/>
</dbReference>
<dbReference type="EMBL" id="JASPKY010000340">
    <property type="protein sequence ID" value="KAK9707920.1"/>
    <property type="molecule type" value="Genomic_DNA"/>
</dbReference>
<dbReference type="Pfam" id="PF04851">
    <property type="entry name" value="ResIII"/>
    <property type="match status" value="1"/>
</dbReference>
<organism evidence="9 10">
    <name type="scientific">Popillia japonica</name>
    <name type="common">Japanese beetle</name>
    <dbReference type="NCBI Taxonomy" id="7064"/>
    <lineage>
        <taxon>Eukaryota</taxon>
        <taxon>Metazoa</taxon>
        <taxon>Ecdysozoa</taxon>
        <taxon>Arthropoda</taxon>
        <taxon>Hexapoda</taxon>
        <taxon>Insecta</taxon>
        <taxon>Pterygota</taxon>
        <taxon>Neoptera</taxon>
        <taxon>Endopterygota</taxon>
        <taxon>Coleoptera</taxon>
        <taxon>Polyphaga</taxon>
        <taxon>Scarabaeiformia</taxon>
        <taxon>Scarabaeidae</taxon>
        <taxon>Rutelinae</taxon>
        <taxon>Popillia</taxon>
    </lineage>
</organism>
<dbReference type="AlphaFoldDB" id="A0AAW1JRR3"/>
<evidence type="ECO:0000256" key="1">
    <source>
        <dbReference type="ARBA" id="ARBA00004123"/>
    </source>
</evidence>
<dbReference type="GO" id="GO:0005634">
    <property type="term" value="C:nucleus"/>
    <property type="evidence" value="ECO:0007669"/>
    <property type="project" value="UniProtKB-SubCell"/>
</dbReference>
<gene>
    <name evidence="9" type="ORF">QE152_g27563</name>
</gene>
<accession>A0AAW1JRR3</accession>
<comment type="caution">
    <text evidence="9">The sequence shown here is derived from an EMBL/GenBank/DDBJ whole genome shotgun (WGS) entry which is preliminary data.</text>
</comment>
<dbReference type="SMART" id="SM00487">
    <property type="entry name" value="DEXDc"/>
    <property type="match status" value="1"/>
</dbReference>
<keyword evidence="5" id="KW-0347">Helicase</keyword>
<sequence>MNTQVLREFSENIDTEGFDLQAGQTWIYPTNYPVRDYQFNIVSECLFKNTLVSLPTGLGKTFIAAVVMYNFYRWYPSGKIVFMAPTKPLVKQQIEACYDIMAIPKEATAELTGTKAQVSRRDIWMSKRVFFITPQVLQNDISSVPGLGKQIKCIVIDEAHKAKRNHAYCEVLRQITESNKHFRVLGLSATPGSTIIDVSEIITNLLISHLEIRTDDSPDVLPYVFERSLEKIVVPLGEKLQSVKADYLQKNIPESLWQIE</sequence>
<dbReference type="GO" id="GO:0043138">
    <property type="term" value="F:3'-5' DNA helicase activity"/>
    <property type="evidence" value="ECO:0007669"/>
    <property type="project" value="TreeGrafter"/>
</dbReference>
<evidence type="ECO:0000313" key="10">
    <source>
        <dbReference type="Proteomes" id="UP001458880"/>
    </source>
</evidence>
<dbReference type="InterPro" id="IPR006935">
    <property type="entry name" value="Helicase/UvrB_N"/>
</dbReference>
<dbReference type="GO" id="GO:0000400">
    <property type="term" value="F:four-way junction DNA binding"/>
    <property type="evidence" value="ECO:0007669"/>
    <property type="project" value="TreeGrafter"/>
</dbReference>
<evidence type="ECO:0000256" key="6">
    <source>
        <dbReference type="ARBA" id="ARBA00022840"/>
    </source>
</evidence>
<name>A0AAW1JRR3_POPJA</name>
<dbReference type="InterPro" id="IPR027417">
    <property type="entry name" value="P-loop_NTPase"/>
</dbReference>
<dbReference type="GO" id="GO:0016787">
    <property type="term" value="F:hydrolase activity"/>
    <property type="evidence" value="ECO:0007669"/>
    <property type="project" value="UniProtKB-KW"/>
</dbReference>
<evidence type="ECO:0000256" key="2">
    <source>
        <dbReference type="ARBA" id="ARBA00009889"/>
    </source>
</evidence>
<dbReference type="GO" id="GO:0036297">
    <property type="term" value="P:interstrand cross-link repair"/>
    <property type="evidence" value="ECO:0007669"/>
    <property type="project" value="TreeGrafter"/>
</dbReference>
<dbReference type="PROSITE" id="PS51192">
    <property type="entry name" value="HELICASE_ATP_BIND_1"/>
    <property type="match status" value="1"/>
</dbReference>
<proteinExistence type="inferred from homology"/>
<evidence type="ECO:0000256" key="5">
    <source>
        <dbReference type="ARBA" id="ARBA00022806"/>
    </source>
</evidence>
<dbReference type="PANTHER" id="PTHR14025:SF20">
    <property type="entry name" value="FANCONI ANEMIA GROUP M PROTEIN"/>
    <property type="match status" value="1"/>
</dbReference>
<dbReference type="SUPFAM" id="SSF52540">
    <property type="entry name" value="P-loop containing nucleoside triphosphate hydrolases"/>
    <property type="match status" value="1"/>
</dbReference>
<reference evidence="9 10" key="1">
    <citation type="journal article" date="2024" name="BMC Genomics">
        <title>De novo assembly and annotation of Popillia japonica's genome with initial clues to its potential as an invasive pest.</title>
        <authorList>
            <person name="Cucini C."/>
            <person name="Boschi S."/>
            <person name="Funari R."/>
            <person name="Cardaioli E."/>
            <person name="Iannotti N."/>
            <person name="Marturano G."/>
            <person name="Paoli F."/>
            <person name="Bruttini M."/>
            <person name="Carapelli A."/>
            <person name="Frati F."/>
            <person name="Nardi F."/>
        </authorList>
    </citation>
    <scope>NUCLEOTIDE SEQUENCE [LARGE SCALE GENOMIC DNA]</scope>
    <source>
        <strain evidence="9">DMR45628</strain>
    </source>
</reference>
<dbReference type="Gene3D" id="3.40.50.300">
    <property type="entry name" value="P-loop containing nucleotide triphosphate hydrolases"/>
    <property type="match status" value="1"/>
</dbReference>
<dbReference type="GO" id="GO:0005524">
    <property type="term" value="F:ATP binding"/>
    <property type="evidence" value="ECO:0007669"/>
    <property type="project" value="UniProtKB-KW"/>
</dbReference>
<keyword evidence="7" id="KW-0539">Nucleus</keyword>
<keyword evidence="10" id="KW-1185">Reference proteome</keyword>
<dbReference type="GO" id="GO:0009378">
    <property type="term" value="F:four-way junction helicase activity"/>
    <property type="evidence" value="ECO:0007669"/>
    <property type="project" value="TreeGrafter"/>
</dbReference>
<comment type="similarity">
    <text evidence="2">Belongs to the DEAD box helicase family. DEAH subfamily. FANCM sub-subfamily.</text>
</comment>
<dbReference type="PANTHER" id="PTHR14025">
    <property type="entry name" value="FANCONI ANEMIA GROUP M FANCM FAMILY MEMBER"/>
    <property type="match status" value="1"/>
</dbReference>
<dbReference type="CDD" id="cd18033">
    <property type="entry name" value="DEXDc_FANCM"/>
    <property type="match status" value="1"/>
</dbReference>
<keyword evidence="6" id="KW-0067">ATP-binding</keyword>
<evidence type="ECO:0000256" key="7">
    <source>
        <dbReference type="ARBA" id="ARBA00023242"/>
    </source>
</evidence>
<keyword evidence="4" id="KW-0378">Hydrolase</keyword>
<evidence type="ECO:0000259" key="8">
    <source>
        <dbReference type="PROSITE" id="PS51192"/>
    </source>
</evidence>
<dbReference type="Proteomes" id="UP001458880">
    <property type="component" value="Unassembled WGS sequence"/>
</dbReference>
<evidence type="ECO:0000313" key="9">
    <source>
        <dbReference type="EMBL" id="KAK9707920.1"/>
    </source>
</evidence>
<feature type="domain" description="Helicase ATP-binding" evidence="8">
    <location>
        <begin position="41"/>
        <end position="209"/>
    </location>
</feature>